<evidence type="ECO:0008006" key="4">
    <source>
        <dbReference type="Google" id="ProtNLM"/>
    </source>
</evidence>
<protein>
    <recommendedName>
        <fullName evidence="4">Pilin</fullName>
    </recommendedName>
</protein>
<reference evidence="2 3" key="1">
    <citation type="journal article" date="2021" name="Microbiol. Spectr.">
        <title>A Single Bacterium Capable of Oxidation and Reduction of Iron at Circumneutral pH.</title>
        <authorList>
            <person name="Kato S."/>
            <person name="Ohkuma M."/>
        </authorList>
    </citation>
    <scope>NUCLEOTIDE SEQUENCE [LARGE SCALE GENOMIC DNA]</scope>
    <source>
        <strain evidence="2 3">MIZ03</strain>
    </source>
</reference>
<keyword evidence="1" id="KW-0472">Membrane</keyword>
<keyword evidence="1" id="KW-0812">Transmembrane</keyword>
<organism evidence="2 3">
    <name type="scientific">Rhodoferax lithotrophicus</name>
    <dbReference type="NCBI Taxonomy" id="2798804"/>
    <lineage>
        <taxon>Bacteria</taxon>
        <taxon>Pseudomonadati</taxon>
        <taxon>Pseudomonadota</taxon>
        <taxon>Betaproteobacteria</taxon>
        <taxon>Burkholderiales</taxon>
        <taxon>Comamonadaceae</taxon>
        <taxon>Rhodoferax</taxon>
    </lineage>
</organism>
<name>A0ABM7MGS9_9BURK</name>
<keyword evidence="3" id="KW-1185">Reference proteome</keyword>
<gene>
    <name evidence="2" type="ORF">MIZ03_0233</name>
</gene>
<keyword evidence="1" id="KW-1133">Transmembrane helix</keyword>
<proteinExistence type="predicted"/>
<dbReference type="EMBL" id="AP024238">
    <property type="protein sequence ID" value="BCO25373.1"/>
    <property type="molecule type" value="Genomic_DNA"/>
</dbReference>
<accession>A0ABM7MGS9</accession>
<feature type="transmembrane region" description="Helical" evidence="1">
    <location>
        <begin position="86"/>
        <end position="107"/>
    </location>
</feature>
<dbReference type="SUPFAM" id="SSF54523">
    <property type="entry name" value="Pili subunits"/>
    <property type="match status" value="1"/>
</dbReference>
<sequence>MAARALLVLAAGAQRWRSTDLRAYSKQLGKNLGFLASFHELIGGYPWLIKRVALTMGPNRPLPGRHALAYVLAFFVPFGGRAGGGAAGLMIIVATIGILAAVALPAYQDFTQRATISQIWQKGALARTTLTDAYAKQQKIPESLEEVGLDSKLPDGSPMTLNAQNMVVSVHTPFGTLLMTPESAPQAPGGVTWKCAAGEGMKPTALPPSCK</sequence>
<evidence type="ECO:0000313" key="3">
    <source>
        <dbReference type="Proteomes" id="UP000824366"/>
    </source>
</evidence>
<dbReference type="Gene3D" id="3.30.700.10">
    <property type="entry name" value="Glycoprotein, Type 4 Pilin"/>
    <property type="match status" value="1"/>
</dbReference>
<dbReference type="RefSeq" id="WP_276572411.1">
    <property type="nucleotide sequence ID" value="NZ_AP024238.1"/>
</dbReference>
<dbReference type="InterPro" id="IPR045584">
    <property type="entry name" value="Pilin-like"/>
</dbReference>
<evidence type="ECO:0000313" key="2">
    <source>
        <dbReference type="EMBL" id="BCO25373.1"/>
    </source>
</evidence>
<dbReference type="Proteomes" id="UP000824366">
    <property type="component" value="Chromosome"/>
</dbReference>
<evidence type="ECO:0000256" key="1">
    <source>
        <dbReference type="SAM" id="Phobius"/>
    </source>
</evidence>